<organism evidence="1 2">
    <name type="scientific">Aminobacter carboxidus</name>
    <dbReference type="NCBI Taxonomy" id="376165"/>
    <lineage>
        <taxon>Bacteria</taxon>
        <taxon>Pseudomonadati</taxon>
        <taxon>Pseudomonadota</taxon>
        <taxon>Alphaproteobacteria</taxon>
        <taxon>Hyphomicrobiales</taxon>
        <taxon>Phyllobacteriaceae</taxon>
        <taxon>Aminobacter</taxon>
    </lineage>
</organism>
<reference evidence="1 2" key="1">
    <citation type="submission" date="2020-08" db="EMBL/GenBank/DDBJ databases">
        <title>Genomic Encyclopedia of Type Strains, Phase IV (KMG-IV): sequencing the most valuable type-strain genomes for metagenomic binning, comparative biology and taxonomic classification.</title>
        <authorList>
            <person name="Goeker M."/>
        </authorList>
    </citation>
    <scope>NUCLEOTIDE SEQUENCE [LARGE SCALE GENOMIC DNA]</scope>
    <source>
        <strain evidence="1 2">DSM 17454</strain>
    </source>
</reference>
<dbReference type="AlphaFoldDB" id="A0A8E1WJE7"/>
<dbReference type="Proteomes" id="UP000532373">
    <property type="component" value="Unassembled WGS sequence"/>
</dbReference>
<dbReference type="EMBL" id="JACHGI010000010">
    <property type="protein sequence ID" value="MBB6468455.1"/>
    <property type="molecule type" value="Genomic_DNA"/>
</dbReference>
<sequence length="158" mass="18216">MPKTYNRIAKQQKPKGHIFGPTGFFPLGDEAPEVEECLERNRPAHCLRRDGCVYMREDRDFSRMGLSYSEGYVHHVKPTGPVEQRDVTWIGYLQLLLNRNPRIRAVSEKQRMSRHGLTNDELAQRYWQGTLCSTPNLEHVTSEAEVVEVDSFLSPVKS</sequence>
<name>A0A8E1WJE7_9HYPH</name>
<dbReference type="RefSeq" id="WP_184770980.1">
    <property type="nucleotide sequence ID" value="NZ_JACHGI010000010.1"/>
</dbReference>
<accession>A0A8E1WJE7</accession>
<evidence type="ECO:0000313" key="1">
    <source>
        <dbReference type="EMBL" id="MBB6468455.1"/>
    </source>
</evidence>
<protein>
    <submittedName>
        <fullName evidence="1">Uncharacterized protein</fullName>
    </submittedName>
</protein>
<comment type="caution">
    <text evidence="1">The sequence shown here is derived from an EMBL/GenBank/DDBJ whole genome shotgun (WGS) entry which is preliminary data.</text>
</comment>
<proteinExistence type="predicted"/>
<gene>
    <name evidence="1" type="ORF">HNQ96_004339</name>
</gene>
<evidence type="ECO:0000313" key="2">
    <source>
        <dbReference type="Proteomes" id="UP000532373"/>
    </source>
</evidence>